<evidence type="ECO:0000256" key="1">
    <source>
        <dbReference type="SAM" id="SignalP"/>
    </source>
</evidence>
<evidence type="ECO:0000259" key="2">
    <source>
        <dbReference type="PROSITE" id="PS50927"/>
    </source>
</evidence>
<organism evidence="3 4">
    <name type="scientific">Zingiber officinale</name>
    <name type="common">Ginger</name>
    <name type="synonym">Amomum zingiber</name>
    <dbReference type="NCBI Taxonomy" id="94328"/>
    <lineage>
        <taxon>Eukaryota</taxon>
        <taxon>Viridiplantae</taxon>
        <taxon>Streptophyta</taxon>
        <taxon>Embryophyta</taxon>
        <taxon>Tracheophyta</taxon>
        <taxon>Spermatophyta</taxon>
        <taxon>Magnoliopsida</taxon>
        <taxon>Liliopsida</taxon>
        <taxon>Zingiberales</taxon>
        <taxon>Zingiberaceae</taxon>
        <taxon>Zingiber</taxon>
    </lineage>
</organism>
<evidence type="ECO:0000313" key="4">
    <source>
        <dbReference type="Proteomes" id="UP000734854"/>
    </source>
</evidence>
<reference evidence="3 4" key="1">
    <citation type="submission" date="2020-08" db="EMBL/GenBank/DDBJ databases">
        <title>Plant Genome Project.</title>
        <authorList>
            <person name="Zhang R.-G."/>
        </authorList>
    </citation>
    <scope>NUCLEOTIDE SEQUENCE [LARGE SCALE GENOMIC DNA]</scope>
    <source>
        <tissue evidence="3">Rhizome</tissue>
    </source>
</reference>
<feature type="chain" id="PRO_5035146383" description="Bulb-type lectin domain-containing protein" evidence="1">
    <location>
        <begin position="23"/>
        <end position="163"/>
    </location>
</feature>
<proteinExistence type="predicted"/>
<feature type="signal peptide" evidence="1">
    <location>
        <begin position="1"/>
        <end position="22"/>
    </location>
</feature>
<dbReference type="GO" id="GO:0051707">
    <property type="term" value="P:response to other organism"/>
    <property type="evidence" value="ECO:0007669"/>
    <property type="project" value="UniProtKB-ARBA"/>
</dbReference>
<dbReference type="Gene3D" id="2.90.10.10">
    <property type="entry name" value="Bulb-type lectin domain"/>
    <property type="match status" value="1"/>
</dbReference>
<dbReference type="InterPro" id="IPR001480">
    <property type="entry name" value="Bulb-type_lectin_dom"/>
</dbReference>
<dbReference type="Proteomes" id="UP000734854">
    <property type="component" value="Unassembled WGS sequence"/>
</dbReference>
<protein>
    <recommendedName>
        <fullName evidence="2">Bulb-type lectin domain-containing protein</fullName>
    </recommendedName>
</protein>
<comment type="caution">
    <text evidence="3">The sequence shown here is derived from an EMBL/GenBank/DDBJ whole genome shotgun (WGS) entry which is preliminary data.</text>
</comment>
<sequence>MSSLVMLSAAVLLGLLLPSSSAYNILYGGDTLSTGQSITHGAYTFIIQSDCNLVLYDNGRAVWSSGTYGRGRNCILSMQTDGNLVIYDGSKKAVWASNSRGSQANYILVLQRDRNVVIYGAPRWSTGTHTANSEGVVIVKSDQNDISFTPMTQDRKIAMVTNN</sequence>
<dbReference type="SMART" id="SM00108">
    <property type="entry name" value="B_lectin"/>
    <property type="match status" value="1"/>
</dbReference>
<evidence type="ECO:0000313" key="3">
    <source>
        <dbReference type="EMBL" id="KAG6476876.1"/>
    </source>
</evidence>
<gene>
    <name evidence="3" type="ORF">ZIOFF_066124</name>
</gene>
<dbReference type="CDD" id="cd00028">
    <property type="entry name" value="B_lectin"/>
    <property type="match status" value="1"/>
</dbReference>
<keyword evidence="4" id="KW-1185">Reference proteome</keyword>
<keyword evidence="1" id="KW-0732">Signal</keyword>
<accession>A0A8J5EXV6</accession>
<dbReference type="AlphaFoldDB" id="A0A8J5EXV6"/>
<dbReference type="PROSITE" id="PS50927">
    <property type="entry name" value="BULB_LECTIN"/>
    <property type="match status" value="1"/>
</dbReference>
<dbReference type="EMBL" id="JACMSC010000018">
    <property type="protein sequence ID" value="KAG6476876.1"/>
    <property type="molecule type" value="Genomic_DNA"/>
</dbReference>
<feature type="domain" description="Bulb-type lectin" evidence="2">
    <location>
        <begin position="23"/>
        <end position="131"/>
    </location>
</feature>
<dbReference type="SUPFAM" id="SSF51110">
    <property type="entry name" value="alpha-D-mannose-specific plant lectins"/>
    <property type="match status" value="1"/>
</dbReference>
<dbReference type="InterPro" id="IPR036426">
    <property type="entry name" value="Bulb-type_lectin_dom_sf"/>
</dbReference>
<name>A0A8J5EXV6_ZINOF</name>